<dbReference type="InterPro" id="IPR007848">
    <property type="entry name" value="Small_mtfrase_dom"/>
</dbReference>
<dbReference type="InterPro" id="IPR050210">
    <property type="entry name" value="tRNA_Adenine-N(6)_MTase"/>
</dbReference>
<comment type="caution">
    <text evidence="8">The sequence shown here is derived from an EMBL/GenBank/DDBJ whole genome shotgun (WGS) entry which is preliminary data.</text>
</comment>
<evidence type="ECO:0000313" key="9">
    <source>
        <dbReference type="Proteomes" id="UP000322791"/>
    </source>
</evidence>
<dbReference type="HAMAP" id="MF_01872">
    <property type="entry name" value="tRNA_methyltr_YfiC"/>
    <property type="match status" value="1"/>
</dbReference>
<dbReference type="CDD" id="cd02440">
    <property type="entry name" value="AdoMet_MTases"/>
    <property type="match status" value="1"/>
</dbReference>
<keyword evidence="2 6" id="KW-0489">Methyltransferase</keyword>
<protein>
    <recommendedName>
        <fullName evidence="6">tRNA1(Val) (adenine(37)-N6)-methyltransferase</fullName>
        <ecNumber evidence="6">2.1.1.223</ecNumber>
    </recommendedName>
    <alternativeName>
        <fullName evidence="6">tRNA m6A37 methyltransferase</fullName>
    </alternativeName>
</protein>
<dbReference type="InterPro" id="IPR022882">
    <property type="entry name" value="tRNA_adenine-N6_MeTrfase"/>
</dbReference>
<accession>A0A5D6UY88</accession>
<evidence type="ECO:0000256" key="1">
    <source>
        <dbReference type="ARBA" id="ARBA00022490"/>
    </source>
</evidence>
<keyword evidence="4 6" id="KW-0949">S-adenosyl-L-methionine</keyword>
<keyword evidence="3 6" id="KW-0808">Transferase</keyword>
<dbReference type="AlphaFoldDB" id="A0A5D6UY88"/>
<comment type="function">
    <text evidence="6">Specifically methylates the adenine in position 37 of tRNA(1)(Val) (anticodon cmo5UAC).</text>
</comment>
<comment type="similarity">
    <text evidence="6">Belongs to the methyltransferase superfamily. tRNA (adenine-N(6)-)-methyltransferase family.</text>
</comment>
<comment type="catalytic activity">
    <reaction evidence="6">
        <text>adenosine(37) in tRNA1(Val) + S-adenosyl-L-methionine = N(6)-methyladenosine(37) in tRNA1(Val) + S-adenosyl-L-homocysteine + H(+)</text>
        <dbReference type="Rhea" id="RHEA:43160"/>
        <dbReference type="Rhea" id="RHEA-COMP:10369"/>
        <dbReference type="Rhea" id="RHEA-COMP:10370"/>
        <dbReference type="ChEBI" id="CHEBI:15378"/>
        <dbReference type="ChEBI" id="CHEBI:57856"/>
        <dbReference type="ChEBI" id="CHEBI:59789"/>
        <dbReference type="ChEBI" id="CHEBI:74411"/>
        <dbReference type="ChEBI" id="CHEBI:74449"/>
        <dbReference type="EC" id="2.1.1.223"/>
    </reaction>
</comment>
<dbReference type="GO" id="GO:0032259">
    <property type="term" value="P:methylation"/>
    <property type="evidence" value="ECO:0007669"/>
    <property type="project" value="UniProtKB-KW"/>
</dbReference>
<dbReference type="GO" id="GO:0016430">
    <property type="term" value="F:tRNA (adenine-N6)-methyltransferase activity"/>
    <property type="evidence" value="ECO:0007669"/>
    <property type="project" value="UniProtKB-UniRule"/>
</dbReference>
<dbReference type="GO" id="GO:0005737">
    <property type="term" value="C:cytoplasm"/>
    <property type="evidence" value="ECO:0007669"/>
    <property type="project" value="UniProtKB-SubCell"/>
</dbReference>
<evidence type="ECO:0000256" key="5">
    <source>
        <dbReference type="ARBA" id="ARBA00022694"/>
    </source>
</evidence>
<feature type="domain" description="Methyltransferase small" evidence="7">
    <location>
        <begin position="79"/>
        <end position="188"/>
    </location>
</feature>
<dbReference type="Pfam" id="PF05175">
    <property type="entry name" value="MTS"/>
    <property type="match status" value="1"/>
</dbReference>
<dbReference type="EC" id="2.1.1.223" evidence="6"/>
<reference evidence="8 9" key="1">
    <citation type="submission" date="2019-08" db="EMBL/GenBank/DDBJ databases">
        <authorList>
            <person name="Seo M.-J."/>
        </authorList>
    </citation>
    <scope>NUCLEOTIDE SEQUENCE [LARGE SCALE GENOMIC DNA]</scope>
    <source>
        <strain evidence="8 9">KIGAM108</strain>
    </source>
</reference>
<evidence type="ECO:0000313" key="8">
    <source>
        <dbReference type="EMBL" id="TYZ07818.1"/>
    </source>
</evidence>
<dbReference type="PANTHER" id="PTHR47739">
    <property type="entry name" value="TRNA1(VAL) (ADENINE(37)-N6)-METHYLTRANSFERASE"/>
    <property type="match status" value="1"/>
</dbReference>
<keyword evidence="1 6" id="KW-0963">Cytoplasm</keyword>
<evidence type="ECO:0000256" key="3">
    <source>
        <dbReference type="ARBA" id="ARBA00022679"/>
    </source>
</evidence>
<comment type="subcellular location">
    <subcellularLocation>
        <location evidence="6">Cytoplasm</location>
    </subcellularLocation>
</comment>
<keyword evidence="9" id="KW-1185">Reference proteome</keyword>
<dbReference type="InterPro" id="IPR002052">
    <property type="entry name" value="DNA_methylase_N6_adenine_CS"/>
</dbReference>
<evidence type="ECO:0000256" key="2">
    <source>
        <dbReference type="ARBA" id="ARBA00022603"/>
    </source>
</evidence>
<sequence length="284" mass="31214">MCPNCRRFSHSSCCWLQQPLRCITWLRNLFTAGSRKRRLLSRPMANNYFQFKQFRIEQAACAMKVSTDACVLGAVADLSHAKRILDIGTGTGLLALMAAQRNPAAQIEAVEIDPAAAAQAAANAAACPWSYRLHIRALSLRAYAATQPGSFDHILCNPPFFRHSLRSPDDRRTTARHAAEDTLSFGELAGFAAAHLTPAGRLTVLLPPAEMQEFVRTAHQAGLYSITQLVLRHRAGSKPLRCITAFGLTPQPMQQTELTMRAAADDSLYSAEFSALLQPFYLAL</sequence>
<evidence type="ECO:0000256" key="6">
    <source>
        <dbReference type="HAMAP-Rule" id="MF_01872"/>
    </source>
</evidence>
<dbReference type="Gene3D" id="3.40.50.150">
    <property type="entry name" value="Vaccinia Virus protein VP39"/>
    <property type="match status" value="1"/>
</dbReference>
<evidence type="ECO:0000256" key="4">
    <source>
        <dbReference type="ARBA" id="ARBA00022691"/>
    </source>
</evidence>
<dbReference type="Proteomes" id="UP000322791">
    <property type="component" value="Unassembled WGS sequence"/>
</dbReference>
<dbReference type="GO" id="GO:0008033">
    <property type="term" value="P:tRNA processing"/>
    <property type="evidence" value="ECO:0007669"/>
    <property type="project" value="UniProtKB-UniRule"/>
</dbReference>
<dbReference type="PROSITE" id="PS00092">
    <property type="entry name" value="N6_MTASE"/>
    <property type="match status" value="1"/>
</dbReference>
<evidence type="ECO:0000259" key="7">
    <source>
        <dbReference type="Pfam" id="PF05175"/>
    </source>
</evidence>
<organism evidence="8 9">
    <name type="scientific">Hymenobacter lutimineralis</name>
    <dbReference type="NCBI Taxonomy" id="2606448"/>
    <lineage>
        <taxon>Bacteria</taxon>
        <taxon>Pseudomonadati</taxon>
        <taxon>Bacteroidota</taxon>
        <taxon>Cytophagia</taxon>
        <taxon>Cytophagales</taxon>
        <taxon>Hymenobacteraceae</taxon>
        <taxon>Hymenobacter</taxon>
    </lineage>
</organism>
<gene>
    <name evidence="8" type="ORF">FY528_14065</name>
</gene>
<dbReference type="PANTHER" id="PTHR47739:SF1">
    <property type="entry name" value="TRNA1(VAL) (ADENINE(37)-N6)-METHYLTRANSFERASE"/>
    <property type="match status" value="1"/>
</dbReference>
<dbReference type="SUPFAM" id="SSF53335">
    <property type="entry name" value="S-adenosyl-L-methionine-dependent methyltransferases"/>
    <property type="match status" value="1"/>
</dbReference>
<dbReference type="InterPro" id="IPR029063">
    <property type="entry name" value="SAM-dependent_MTases_sf"/>
</dbReference>
<keyword evidence="5 6" id="KW-0819">tRNA processing</keyword>
<proteinExistence type="inferred from homology"/>
<dbReference type="EMBL" id="VTHL01000015">
    <property type="protein sequence ID" value="TYZ07818.1"/>
    <property type="molecule type" value="Genomic_DNA"/>
</dbReference>
<name>A0A5D6UY88_9BACT</name>
<dbReference type="GO" id="GO:0003676">
    <property type="term" value="F:nucleic acid binding"/>
    <property type="evidence" value="ECO:0007669"/>
    <property type="project" value="InterPro"/>
</dbReference>